<name>A0A6J5KTI1_9CAUD</name>
<dbReference type="EMBL" id="LR798231">
    <property type="protein sequence ID" value="CAB5209329.1"/>
    <property type="molecule type" value="Genomic_DNA"/>
</dbReference>
<organism evidence="1">
    <name type="scientific">uncultured Caudovirales phage</name>
    <dbReference type="NCBI Taxonomy" id="2100421"/>
    <lineage>
        <taxon>Viruses</taxon>
        <taxon>Duplodnaviria</taxon>
        <taxon>Heunggongvirae</taxon>
        <taxon>Uroviricota</taxon>
        <taxon>Caudoviricetes</taxon>
        <taxon>Peduoviridae</taxon>
        <taxon>Maltschvirus</taxon>
        <taxon>Maltschvirus maltsch</taxon>
    </lineage>
</organism>
<gene>
    <name evidence="2" type="ORF">UFOVP181_426</name>
    <name evidence="1" type="ORF">UFOVP57_213</name>
</gene>
<proteinExistence type="predicted"/>
<evidence type="ECO:0000313" key="2">
    <source>
        <dbReference type="EMBL" id="CAB5209329.1"/>
    </source>
</evidence>
<evidence type="ECO:0000313" key="1">
    <source>
        <dbReference type="EMBL" id="CAB4125774.1"/>
    </source>
</evidence>
<sequence>MTRFYLPEYHEFEHLAIVPWPVDPRHNQIDWVSAIDTIEAWLLKYTGPQWSTWAYSSRQEQEYWEACIAFKLERSKTLFLLAWSC</sequence>
<reference evidence="1" key="1">
    <citation type="submission" date="2020-04" db="EMBL/GenBank/DDBJ databases">
        <authorList>
            <person name="Chiriac C."/>
            <person name="Salcher M."/>
            <person name="Ghai R."/>
            <person name="Kavagutti S V."/>
        </authorList>
    </citation>
    <scope>NUCLEOTIDE SEQUENCE</scope>
</reference>
<dbReference type="EMBL" id="LR796187">
    <property type="protein sequence ID" value="CAB4125774.1"/>
    <property type="molecule type" value="Genomic_DNA"/>
</dbReference>
<protein>
    <submittedName>
        <fullName evidence="1">Uncharacterized protein</fullName>
    </submittedName>
</protein>
<accession>A0A6J5KTI1</accession>